<dbReference type="InterPro" id="IPR014726">
    <property type="entry name" value="Ribosomal_uL2_dom3"/>
</dbReference>
<dbReference type="Pfam" id="PF00181">
    <property type="entry name" value="Ribosomal_L2_N"/>
    <property type="match status" value="1"/>
</dbReference>
<evidence type="ECO:0000313" key="8">
    <source>
        <dbReference type="EMBL" id="WGK68929.1"/>
    </source>
</evidence>
<dbReference type="SUPFAM" id="SSF50249">
    <property type="entry name" value="Nucleic acid-binding proteins"/>
    <property type="match status" value="1"/>
</dbReference>
<evidence type="ECO:0000256" key="2">
    <source>
        <dbReference type="ARBA" id="ARBA00022980"/>
    </source>
</evidence>
<dbReference type="NCBIfam" id="TIGR01171">
    <property type="entry name" value="rplB_bact"/>
    <property type="match status" value="1"/>
</dbReference>
<accession>A0ABY8MG23</accession>
<dbReference type="InterPro" id="IPR005880">
    <property type="entry name" value="Ribosomal_uL2_bac/org-type"/>
</dbReference>
<dbReference type="SMART" id="SM01383">
    <property type="entry name" value="Ribosomal_L2"/>
    <property type="match status" value="1"/>
</dbReference>
<dbReference type="RefSeq" id="WP_326927116.1">
    <property type="nucleotide sequence ID" value="NZ_CP123443.1"/>
</dbReference>
<evidence type="ECO:0000259" key="7">
    <source>
        <dbReference type="SMART" id="SM01383"/>
    </source>
</evidence>
<dbReference type="InterPro" id="IPR012340">
    <property type="entry name" value="NA-bd_OB-fold"/>
</dbReference>
<dbReference type="Gene3D" id="2.40.50.140">
    <property type="entry name" value="Nucleic acid-binding proteins"/>
    <property type="match status" value="1"/>
</dbReference>
<proteinExistence type="inferred from homology"/>
<dbReference type="InterPro" id="IPR002171">
    <property type="entry name" value="Ribosomal_uL2"/>
</dbReference>
<dbReference type="Proteomes" id="UP001228690">
    <property type="component" value="Chromosome"/>
</dbReference>
<dbReference type="EMBL" id="CP123443">
    <property type="protein sequence ID" value="WGK68929.1"/>
    <property type="molecule type" value="Genomic_DNA"/>
</dbReference>
<keyword evidence="2 4" id="KW-0689">Ribosomal protein</keyword>
<dbReference type="GO" id="GO:0005840">
    <property type="term" value="C:ribosome"/>
    <property type="evidence" value="ECO:0007669"/>
    <property type="project" value="UniProtKB-KW"/>
</dbReference>
<feature type="domain" description="Large ribosomal subunit protein uL2 RNA-binding" evidence="7">
    <location>
        <begin position="42"/>
        <end position="118"/>
    </location>
</feature>
<evidence type="ECO:0000256" key="3">
    <source>
        <dbReference type="ARBA" id="ARBA00023274"/>
    </source>
</evidence>
<dbReference type="Gene3D" id="2.30.30.30">
    <property type="match status" value="1"/>
</dbReference>
<protein>
    <recommendedName>
        <fullName evidence="4">Large ribosomal subunit protein uL2</fullName>
    </recommendedName>
</protein>
<gene>
    <name evidence="4 8" type="primary">rplB</name>
    <name evidence="8" type="ORF">P0082_10650</name>
</gene>
<keyword evidence="3 4" id="KW-0687">Ribonucleoprotein</keyword>
<evidence type="ECO:0000256" key="4">
    <source>
        <dbReference type="HAMAP-Rule" id="MF_01320"/>
    </source>
</evidence>
<keyword evidence="4" id="KW-0694">RNA-binding</keyword>
<sequence>MALKKYNPTTPGRRHLQTVDYSELSKSRPNKKLSGGTKSKAGRSSSGRISVRRRGGGHKRLYRRIDFKRDKTNIPARVEAIEYDPNRSAHIALLIYRDGERRYILCPHGLEVGGEVLSGPDVEIAVGNSLPLENIPVGRVVHNVELTAGRGGQIVRSAGASAMITARDGDYLSLKLPSGEVRLVHKNCRATIGTLGNADHMNISLGKAGRSRWLGRRPKVRGVAMNPVDHPHGGGEGRTKGRHPQTPWGVQTKGKKTRSRSKTSSRFIVQSRKKKKR</sequence>
<evidence type="ECO:0000259" key="6">
    <source>
        <dbReference type="SMART" id="SM01382"/>
    </source>
</evidence>
<reference evidence="8 9" key="1">
    <citation type="submission" date="2023-04" db="EMBL/GenBank/DDBJ databases">
        <title>Spirochaete genome identified in red abalone sample constitutes a novel genus.</title>
        <authorList>
            <person name="Sharma S.P."/>
            <person name="Purcell C.M."/>
            <person name="Hyde J.R."/>
            <person name="Severin A.J."/>
        </authorList>
    </citation>
    <scope>NUCLEOTIDE SEQUENCE [LARGE SCALE GENOMIC DNA]</scope>
    <source>
        <strain evidence="8 9">SP-2023</strain>
    </source>
</reference>
<comment type="similarity">
    <text evidence="1 4">Belongs to the universal ribosomal protein uL2 family.</text>
</comment>
<feature type="compositionally biased region" description="Basic and acidic residues" evidence="5">
    <location>
        <begin position="229"/>
        <end position="239"/>
    </location>
</feature>
<evidence type="ECO:0000256" key="5">
    <source>
        <dbReference type="SAM" id="MobiDB-lite"/>
    </source>
</evidence>
<feature type="region of interest" description="Disordered" evidence="5">
    <location>
        <begin position="221"/>
        <end position="277"/>
    </location>
</feature>
<dbReference type="PROSITE" id="PS00467">
    <property type="entry name" value="RIBOSOMAL_L2"/>
    <property type="match status" value="1"/>
</dbReference>
<feature type="region of interest" description="Disordered" evidence="5">
    <location>
        <begin position="1"/>
        <end position="57"/>
    </location>
</feature>
<dbReference type="InterPro" id="IPR008991">
    <property type="entry name" value="Translation_prot_SH3-like_sf"/>
</dbReference>
<evidence type="ECO:0000256" key="1">
    <source>
        <dbReference type="ARBA" id="ARBA00005636"/>
    </source>
</evidence>
<comment type="subunit">
    <text evidence="4">Part of the 50S ribosomal subunit. Forms a bridge to the 30S subunit in the 70S ribosome.</text>
</comment>
<dbReference type="InterPro" id="IPR022671">
    <property type="entry name" value="Ribosomal_uL2_CS"/>
</dbReference>
<dbReference type="SMART" id="SM01382">
    <property type="entry name" value="Ribosomal_L2_C"/>
    <property type="match status" value="1"/>
</dbReference>
<keyword evidence="9" id="KW-1185">Reference proteome</keyword>
<dbReference type="InterPro" id="IPR014722">
    <property type="entry name" value="Rib_uL2_dom2"/>
</dbReference>
<dbReference type="InterPro" id="IPR022669">
    <property type="entry name" value="Ribosomal_uL2_C"/>
</dbReference>
<dbReference type="PANTHER" id="PTHR13691:SF5">
    <property type="entry name" value="LARGE RIBOSOMAL SUBUNIT PROTEIN UL2M"/>
    <property type="match status" value="1"/>
</dbReference>
<dbReference type="SUPFAM" id="SSF50104">
    <property type="entry name" value="Translation proteins SH3-like domain"/>
    <property type="match status" value="1"/>
</dbReference>
<dbReference type="Gene3D" id="4.10.950.10">
    <property type="entry name" value="Ribosomal protein L2, domain 3"/>
    <property type="match status" value="1"/>
</dbReference>
<organism evidence="8 9">
    <name type="scientific">Candidatus Haliotispira prima</name>
    <dbReference type="NCBI Taxonomy" id="3034016"/>
    <lineage>
        <taxon>Bacteria</taxon>
        <taxon>Pseudomonadati</taxon>
        <taxon>Spirochaetota</taxon>
        <taxon>Spirochaetia</taxon>
        <taxon>Spirochaetales</taxon>
        <taxon>Spirochaetaceae</taxon>
        <taxon>Candidatus Haliotispira</taxon>
    </lineage>
</organism>
<comment type="function">
    <text evidence="4">One of the primary rRNA binding proteins. Required for association of the 30S and 50S subunits to form the 70S ribosome, for tRNA binding and peptide bond formation. It has been suggested to have peptidyltransferase activity; this is somewhat controversial. Makes several contacts with the 16S rRNA in the 70S ribosome.</text>
</comment>
<name>A0ABY8MG23_9SPIO</name>
<dbReference type="Pfam" id="PF03947">
    <property type="entry name" value="Ribosomal_L2_C"/>
    <property type="match status" value="1"/>
</dbReference>
<feature type="domain" description="Large ribosomal subunit protein uL2 C-terminal" evidence="6">
    <location>
        <begin position="124"/>
        <end position="251"/>
    </location>
</feature>
<keyword evidence="4" id="KW-0699">rRNA-binding</keyword>
<dbReference type="PANTHER" id="PTHR13691">
    <property type="entry name" value="RIBOSOMAL PROTEIN L2"/>
    <property type="match status" value="1"/>
</dbReference>
<feature type="compositionally biased region" description="Basic residues" evidence="5">
    <location>
        <begin position="253"/>
        <end position="263"/>
    </location>
</feature>
<evidence type="ECO:0000313" key="9">
    <source>
        <dbReference type="Proteomes" id="UP001228690"/>
    </source>
</evidence>
<dbReference type="InterPro" id="IPR022666">
    <property type="entry name" value="Ribosomal_uL2_RNA-bd_dom"/>
</dbReference>
<dbReference type="PIRSF" id="PIRSF002158">
    <property type="entry name" value="Ribosomal_L2"/>
    <property type="match status" value="1"/>
</dbReference>
<dbReference type="HAMAP" id="MF_01320_B">
    <property type="entry name" value="Ribosomal_uL2_B"/>
    <property type="match status" value="1"/>
</dbReference>